<dbReference type="EMBL" id="BJXC01000031">
    <property type="protein sequence ID" value="GEM53472.1"/>
    <property type="molecule type" value="Genomic_DNA"/>
</dbReference>
<evidence type="ECO:0000313" key="2">
    <source>
        <dbReference type="EMBL" id="GEM53472.1"/>
    </source>
</evidence>
<evidence type="ECO:0000256" key="1">
    <source>
        <dbReference type="SAM" id="Phobius"/>
    </source>
</evidence>
<dbReference type="AlphaFoldDB" id="A0A511NKY1"/>
<proteinExistence type="predicted"/>
<sequence>MPRFRIVAAFFLSDKTIDTPMQNMKAGAPIPSRINNSHFEKLDKMVASDAYMISTWIKIIIKTAIVFITSIGINLSFFIAQFVIF</sequence>
<organism evidence="2 3">
    <name type="scientific">Empedobacter brevis NBRC 14943 = ATCC 43319</name>
    <dbReference type="NCBI Taxonomy" id="1218108"/>
    <lineage>
        <taxon>Bacteria</taxon>
        <taxon>Pseudomonadati</taxon>
        <taxon>Bacteroidota</taxon>
        <taxon>Flavobacteriia</taxon>
        <taxon>Flavobacteriales</taxon>
        <taxon>Weeksellaceae</taxon>
        <taxon>Empedobacter</taxon>
    </lineage>
</organism>
<feature type="transmembrane region" description="Helical" evidence="1">
    <location>
        <begin position="59"/>
        <end position="84"/>
    </location>
</feature>
<reference evidence="2 3" key="1">
    <citation type="submission" date="2019-07" db="EMBL/GenBank/DDBJ databases">
        <title>Whole genome shotgun sequence of Empedobacter brevis NBRC 14943.</title>
        <authorList>
            <person name="Hosoyama A."/>
            <person name="Uohara A."/>
            <person name="Ohji S."/>
            <person name="Ichikawa N."/>
        </authorList>
    </citation>
    <scope>NUCLEOTIDE SEQUENCE [LARGE SCALE GENOMIC DNA]</scope>
    <source>
        <strain evidence="2 3">NBRC 14943</strain>
    </source>
</reference>
<protein>
    <submittedName>
        <fullName evidence="2">Uncharacterized protein</fullName>
    </submittedName>
</protein>
<keyword evidence="1" id="KW-0472">Membrane</keyword>
<keyword evidence="1" id="KW-1133">Transmembrane helix</keyword>
<name>A0A511NKY1_9FLAO</name>
<keyword evidence="3" id="KW-1185">Reference proteome</keyword>
<gene>
    <name evidence="2" type="ORF">EB1_32620</name>
</gene>
<accession>A0A511NKY1</accession>
<comment type="caution">
    <text evidence="2">The sequence shown here is derived from an EMBL/GenBank/DDBJ whole genome shotgun (WGS) entry which is preliminary data.</text>
</comment>
<keyword evidence="1" id="KW-0812">Transmembrane</keyword>
<dbReference type="Proteomes" id="UP000321245">
    <property type="component" value="Unassembled WGS sequence"/>
</dbReference>
<evidence type="ECO:0000313" key="3">
    <source>
        <dbReference type="Proteomes" id="UP000321245"/>
    </source>
</evidence>